<dbReference type="InterPro" id="IPR042176">
    <property type="entry name" value="Pantoate_ligase_C"/>
</dbReference>
<comment type="catalytic activity">
    <reaction evidence="7 8">
        <text>(R)-pantoate + beta-alanine + ATP = (R)-pantothenate + AMP + diphosphate + H(+)</text>
        <dbReference type="Rhea" id="RHEA:10912"/>
        <dbReference type="ChEBI" id="CHEBI:15378"/>
        <dbReference type="ChEBI" id="CHEBI:15980"/>
        <dbReference type="ChEBI" id="CHEBI:29032"/>
        <dbReference type="ChEBI" id="CHEBI:30616"/>
        <dbReference type="ChEBI" id="CHEBI:33019"/>
        <dbReference type="ChEBI" id="CHEBI:57966"/>
        <dbReference type="ChEBI" id="CHEBI:456215"/>
        <dbReference type="EC" id="6.3.2.1"/>
    </reaction>
</comment>
<evidence type="ECO:0000313" key="10">
    <source>
        <dbReference type="Proteomes" id="UP001162780"/>
    </source>
</evidence>
<evidence type="ECO:0000256" key="4">
    <source>
        <dbReference type="ARBA" id="ARBA00022655"/>
    </source>
</evidence>
<dbReference type="EC" id="6.3.2.1" evidence="8"/>
<feature type="binding site" evidence="8">
    <location>
        <position position="61"/>
    </location>
    <ligand>
        <name>(R)-pantoate</name>
        <dbReference type="ChEBI" id="CHEBI:15980"/>
    </ligand>
</feature>
<evidence type="ECO:0000256" key="1">
    <source>
        <dbReference type="ARBA" id="ARBA00004990"/>
    </source>
</evidence>
<keyword evidence="3 8" id="KW-0436">Ligase</keyword>
<evidence type="ECO:0000256" key="3">
    <source>
        <dbReference type="ARBA" id="ARBA00022598"/>
    </source>
</evidence>
<dbReference type="Proteomes" id="UP001162780">
    <property type="component" value="Chromosome"/>
</dbReference>
<evidence type="ECO:0000256" key="5">
    <source>
        <dbReference type="ARBA" id="ARBA00022741"/>
    </source>
</evidence>
<proteinExistence type="inferred from homology"/>
<dbReference type="Gene3D" id="3.40.50.620">
    <property type="entry name" value="HUPs"/>
    <property type="match status" value="1"/>
</dbReference>
<dbReference type="EMBL" id="CP113517">
    <property type="protein sequence ID" value="WAR45134.1"/>
    <property type="molecule type" value="Genomic_DNA"/>
</dbReference>
<gene>
    <name evidence="8 9" type="primary">panC</name>
    <name evidence="9" type="ORF">NM686_001085</name>
</gene>
<dbReference type="NCBIfam" id="TIGR00018">
    <property type="entry name" value="panC"/>
    <property type="match status" value="1"/>
</dbReference>
<dbReference type="GO" id="GO:0016874">
    <property type="term" value="F:ligase activity"/>
    <property type="evidence" value="ECO:0007669"/>
    <property type="project" value="UniProtKB-KW"/>
</dbReference>
<dbReference type="SUPFAM" id="SSF52374">
    <property type="entry name" value="Nucleotidylyl transferase"/>
    <property type="match status" value="1"/>
</dbReference>
<comment type="subunit">
    <text evidence="8">Homodimer.</text>
</comment>
<name>A0ABY7GKW0_9GAMM</name>
<feature type="binding site" evidence="8">
    <location>
        <begin position="147"/>
        <end position="150"/>
    </location>
    <ligand>
        <name>ATP</name>
        <dbReference type="ChEBI" id="CHEBI:30616"/>
    </ligand>
</feature>
<feature type="active site" description="Proton donor" evidence="8">
    <location>
        <position position="37"/>
    </location>
</feature>
<keyword evidence="6 8" id="KW-0067">ATP-binding</keyword>
<dbReference type="RefSeq" id="WP_255190101.1">
    <property type="nucleotide sequence ID" value="NZ_CP113517.1"/>
</dbReference>
<dbReference type="InterPro" id="IPR004821">
    <property type="entry name" value="Cyt_trans-like"/>
</dbReference>
<dbReference type="InterPro" id="IPR014729">
    <property type="entry name" value="Rossmann-like_a/b/a_fold"/>
</dbReference>
<dbReference type="PANTHER" id="PTHR21299">
    <property type="entry name" value="CYTIDYLATE KINASE/PANTOATE-BETA-ALANINE LIGASE"/>
    <property type="match status" value="1"/>
</dbReference>
<comment type="similarity">
    <text evidence="2 8">Belongs to the pantothenate synthetase family.</text>
</comment>
<protein>
    <recommendedName>
        <fullName evidence="8">Pantothenate synthetase</fullName>
        <shortName evidence="8">PS</shortName>
        <ecNumber evidence="8">6.3.2.1</ecNumber>
    </recommendedName>
    <alternativeName>
        <fullName evidence="8">Pantoate--beta-alanine ligase</fullName>
    </alternativeName>
    <alternativeName>
        <fullName evidence="8">Pantoate-activating enzyme</fullName>
    </alternativeName>
</protein>
<feature type="binding site" evidence="8">
    <location>
        <begin position="30"/>
        <end position="37"/>
    </location>
    <ligand>
        <name>ATP</name>
        <dbReference type="ChEBI" id="CHEBI:30616"/>
    </ligand>
</feature>
<comment type="subcellular location">
    <subcellularLocation>
        <location evidence="8">Cytoplasm</location>
    </subcellularLocation>
</comment>
<keyword evidence="8" id="KW-0963">Cytoplasm</keyword>
<keyword evidence="10" id="KW-1185">Reference proteome</keyword>
<sequence>MQTVKTIKALRATIRQWRQAGQSIAFVPTMGNLHDGHIKLVETARHQADKVVVSIFVNPTQFGPNEDFASYPRTESQDQDKLIACGADLLFLPTVEEMYPQPLQTQVSVKNLSILHCGASRPGHFDGVAVVVCKLLNMVQPDLLLLGEKDFQQLAVIRRMVTDLNIPVEIQGVPTVRETDGLAMSSRNGYLSESERQVAPLLYRSLLTVRDAILKGPDDYRTIIERQAEVLQRAGFMLDYFQVCRSVDLLPATASDQNLVVLIAAKLGKTRLIDNLYFSRQLADRTEF</sequence>
<feature type="binding site" evidence="8">
    <location>
        <position position="176"/>
    </location>
    <ligand>
        <name>ATP</name>
        <dbReference type="ChEBI" id="CHEBI:30616"/>
    </ligand>
</feature>
<dbReference type="Gene3D" id="3.30.1300.10">
    <property type="entry name" value="Pantoate-beta-alanine ligase, C-terminal domain"/>
    <property type="match status" value="1"/>
</dbReference>
<evidence type="ECO:0000256" key="7">
    <source>
        <dbReference type="ARBA" id="ARBA00048258"/>
    </source>
</evidence>
<dbReference type="InterPro" id="IPR003721">
    <property type="entry name" value="Pantoate_ligase"/>
</dbReference>
<dbReference type="CDD" id="cd00560">
    <property type="entry name" value="PanC"/>
    <property type="match status" value="1"/>
</dbReference>
<feature type="binding site" evidence="8">
    <location>
        <position position="61"/>
    </location>
    <ligand>
        <name>beta-alanine</name>
        <dbReference type="ChEBI" id="CHEBI:57966"/>
    </ligand>
</feature>
<keyword evidence="4 8" id="KW-0566">Pantothenate biosynthesis</keyword>
<feature type="binding site" evidence="8">
    <location>
        <begin position="184"/>
        <end position="187"/>
    </location>
    <ligand>
        <name>ATP</name>
        <dbReference type="ChEBI" id="CHEBI:30616"/>
    </ligand>
</feature>
<accession>A0ABY7GKW0</accession>
<dbReference type="PANTHER" id="PTHR21299:SF1">
    <property type="entry name" value="PANTOATE--BETA-ALANINE LIGASE"/>
    <property type="match status" value="1"/>
</dbReference>
<comment type="pathway">
    <text evidence="1 8">Cofactor biosynthesis; (R)-pantothenate biosynthesis; (R)-pantothenate from (R)-pantoate and beta-alanine: step 1/1.</text>
</comment>
<evidence type="ECO:0000256" key="6">
    <source>
        <dbReference type="ARBA" id="ARBA00022840"/>
    </source>
</evidence>
<comment type="function">
    <text evidence="8">Catalyzes the condensation of pantoate with beta-alanine in an ATP-dependent reaction via a pantoyl-adenylate intermediate.</text>
</comment>
<reference evidence="9" key="1">
    <citation type="submission" date="2022-11" db="EMBL/GenBank/DDBJ databases">
        <title>Methylomonas rapida sp. nov., Carotenoid-Producing Obligate Methanotrophs with High Growth Characteristics and Biotechnological Potential.</title>
        <authorList>
            <person name="Tikhonova E.N."/>
            <person name="Suleimanov R.Z."/>
            <person name="Miroshnikov K."/>
            <person name="Oshkin I.Y."/>
            <person name="Belova S.E."/>
            <person name="Danilova O.V."/>
            <person name="Ashikhmin A."/>
            <person name="Konopkin A."/>
            <person name="But S.Y."/>
            <person name="Khmelenina V.N."/>
            <person name="Kuznetsov N."/>
            <person name="Pimenov N.V."/>
            <person name="Dedysh S.N."/>
        </authorList>
    </citation>
    <scope>NUCLEOTIDE SEQUENCE</scope>
    <source>
        <strain evidence="9">MP1</strain>
    </source>
</reference>
<feature type="binding site" evidence="8">
    <location>
        <position position="153"/>
    </location>
    <ligand>
        <name>(R)-pantoate</name>
        <dbReference type="ChEBI" id="CHEBI:15980"/>
    </ligand>
</feature>
<evidence type="ECO:0000256" key="8">
    <source>
        <dbReference type="HAMAP-Rule" id="MF_00158"/>
    </source>
</evidence>
<evidence type="ECO:0000313" key="9">
    <source>
        <dbReference type="EMBL" id="WAR45134.1"/>
    </source>
</evidence>
<organism evidence="9 10">
    <name type="scientific">Methylomonas rapida</name>
    <dbReference type="NCBI Taxonomy" id="2963939"/>
    <lineage>
        <taxon>Bacteria</taxon>
        <taxon>Pseudomonadati</taxon>
        <taxon>Pseudomonadota</taxon>
        <taxon>Gammaproteobacteria</taxon>
        <taxon>Methylococcales</taxon>
        <taxon>Methylococcaceae</taxon>
        <taxon>Methylomonas</taxon>
    </lineage>
</organism>
<evidence type="ECO:0000256" key="2">
    <source>
        <dbReference type="ARBA" id="ARBA00009256"/>
    </source>
</evidence>
<dbReference type="Pfam" id="PF02569">
    <property type="entry name" value="Pantoate_ligase"/>
    <property type="match status" value="1"/>
</dbReference>
<dbReference type="NCBIfam" id="TIGR00125">
    <property type="entry name" value="cyt_tran_rel"/>
    <property type="match status" value="1"/>
</dbReference>
<keyword evidence="5 8" id="KW-0547">Nucleotide-binding</keyword>
<comment type="miscellaneous">
    <text evidence="8">The reaction proceeds by a bi uni uni bi ping pong mechanism.</text>
</comment>
<dbReference type="HAMAP" id="MF_00158">
    <property type="entry name" value="PanC"/>
    <property type="match status" value="1"/>
</dbReference>